<accession>A0A915L8X8</accession>
<keyword evidence="1" id="KW-1185">Reference proteome</keyword>
<dbReference type="WBParaSite" id="nRc.2.0.1.t47580-RA">
    <property type="protein sequence ID" value="nRc.2.0.1.t47580-RA"/>
    <property type="gene ID" value="nRc.2.0.1.g47580"/>
</dbReference>
<proteinExistence type="predicted"/>
<dbReference type="GO" id="GO:0008237">
    <property type="term" value="F:metallopeptidase activity"/>
    <property type="evidence" value="ECO:0007669"/>
    <property type="project" value="InterPro"/>
</dbReference>
<protein>
    <submittedName>
        <fullName evidence="2">Peptidase M12A domain-containing protein</fullName>
    </submittedName>
</protein>
<dbReference type="AlphaFoldDB" id="A0A915L8X8"/>
<sequence>MDHEFVRKDRQDYIGVTREAPQWSYLFDVTKHENSHSFLPYNIFSILHINDTLYRRARYEFTFDAKDFLKEENRFETALLWGPNSLHPLDMVRVNRVYQCGEHFVACKDQLSESECDTQGLGGHYDAQKKRRLHYGEHARCAERHPSFDKCNRTCGFCYKLYSEESRRFKYTNSMMSRRPVPKAYWRTCFVRDDFLPPPPMFDNFDPNTM</sequence>
<evidence type="ECO:0000313" key="1">
    <source>
        <dbReference type="Proteomes" id="UP000887565"/>
    </source>
</evidence>
<dbReference type="InterPro" id="IPR024079">
    <property type="entry name" value="MetalloPept_cat_dom_sf"/>
</dbReference>
<evidence type="ECO:0000313" key="2">
    <source>
        <dbReference type="WBParaSite" id="nRc.2.0.1.t47580-RA"/>
    </source>
</evidence>
<name>A0A915L8X8_ROMCU</name>
<dbReference type="Gene3D" id="3.40.390.10">
    <property type="entry name" value="Collagenase (Catalytic Domain)"/>
    <property type="match status" value="1"/>
</dbReference>
<reference evidence="2" key="1">
    <citation type="submission" date="2022-11" db="UniProtKB">
        <authorList>
            <consortium name="WormBaseParasite"/>
        </authorList>
    </citation>
    <scope>IDENTIFICATION</scope>
</reference>
<organism evidence="1 2">
    <name type="scientific">Romanomermis culicivorax</name>
    <name type="common">Nematode worm</name>
    <dbReference type="NCBI Taxonomy" id="13658"/>
    <lineage>
        <taxon>Eukaryota</taxon>
        <taxon>Metazoa</taxon>
        <taxon>Ecdysozoa</taxon>
        <taxon>Nematoda</taxon>
        <taxon>Enoplea</taxon>
        <taxon>Dorylaimia</taxon>
        <taxon>Mermithida</taxon>
        <taxon>Mermithoidea</taxon>
        <taxon>Mermithidae</taxon>
        <taxon>Romanomermis</taxon>
    </lineage>
</organism>
<dbReference type="Proteomes" id="UP000887565">
    <property type="component" value="Unplaced"/>
</dbReference>